<dbReference type="InterPro" id="IPR011658">
    <property type="entry name" value="PA14_dom"/>
</dbReference>
<dbReference type="SUPFAM" id="SSF81296">
    <property type="entry name" value="E set domains"/>
    <property type="match status" value="4"/>
</dbReference>
<dbReference type="AlphaFoldDB" id="A0A5A9NL98"/>
<dbReference type="PANTHER" id="PTHR46769">
    <property type="entry name" value="POLYCYSTIC KIDNEY AND HEPATIC DISEASE 1 (AUTOSOMAL RECESSIVE)-LIKE 1"/>
    <property type="match status" value="1"/>
</dbReference>
<reference evidence="4 5" key="1">
    <citation type="journal article" date="2019" name="Mol. Ecol. Resour.">
        <title>Chromosome-level genome assembly of Triplophysa tibetana, a fish adapted to the harsh high-altitude environment of the Tibetan Plateau.</title>
        <authorList>
            <person name="Yang X."/>
            <person name="Liu H."/>
            <person name="Ma Z."/>
            <person name="Zou Y."/>
            <person name="Zou M."/>
            <person name="Mao Y."/>
            <person name="Li X."/>
            <person name="Wang H."/>
            <person name="Chen T."/>
            <person name="Wang W."/>
            <person name="Yang R."/>
        </authorList>
    </citation>
    <scope>NUCLEOTIDE SEQUENCE [LARGE SCALE GENOMIC DNA]</scope>
    <source>
        <strain evidence="4">TTIB1903HZAU</strain>
        <tissue evidence="4">Muscle</tissue>
    </source>
</reference>
<gene>
    <name evidence="4" type="ORF">E1301_Tti016893</name>
</gene>
<name>A0A5A9NL98_9TELE</name>
<dbReference type="Pfam" id="PF07691">
    <property type="entry name" value="PA14"/>
    <property type="match status" value="1"/>
</dbReference>
<evidence type="ECO:0000313" key="5">
    <source>
        <dbReference type="Proteomes" id="UP000324632"/>
    </source>
</evidence>
<feature type="chain" id="PRO_5022715641" evidence="2">
    <location>
        <begin position="28"/>
        <end position="894"/>
    </location>
</feature>
<dbReference type="GO" id="GO:0007399">
    <property type="term" value="P:nervous system development"/>
    <property type="evidence" value="ECO:0007669"/>
    <property type="project" value="UniProtKB-ARBA"/>
</dbReference>
<dbReference type="Gene3D" id="2.60.40.10">
    <property type="entry name" value="Immunoglobulins"/>
    <property type="match status" value="5"/>
</dbReference>
<dbReference type="InterPro" id="IPR014756">
    <property type="entry name" value="Ig_E-set"/>
</dbReference>
<evidence type="ECO:0000259" key="3">
    <source>
        <dbReference type="PROSITE" id="PS51820"/>
    </source>
</evidence>
<proteinExistence type="predicted"/>
<dbReference type="CDD" id="cd00603">
    <property type="entry name" value="IPT_PCSR"/>
    <property type="match status" value="3"/>
</dbReference>
<keyword evidence="5" id="KW-1185">Reference proteome</keyword>
<dbReference type="PROSITE" id="PS51820">
    <property type="entry name" value="PA14"/>
    <property type="match status" value="1"/>
</dbReference>
<dbReference type="InterPro" id="IPR002909">
    <property type="entry name" value="IPT_dom"/>
</dbReference>
<sequence>MGSARWQLHLLLAVCELLWSSAGFAQANRFSLKADDPNMGNSVTLVSRTRSIPCDVEKDTSHSKQITALPEDDYEIHVSVDGVPITQMCNWWNCRFYMKSKHTPHNLALKMMNDKINCNYLSFLRHGLKLDSGGGEWGYMSCKMTGTYVEVTGVSPSEGSVLGGTSLTIHGRYFDETDRPAVVLVGGGRGLKMEMWNNSNPSNLDDVLTYNSSRPGYSVQWLDSLSYVWPTVTINFVARLSGFFVPTETDNYYFRIRADGRSMVYFSKTGLPKDKNSEVMRLEKGKPYYIEVVVQKLSYQASVDVAFFKEISPFTAQQTTEAVDERQRISTSYNVLPEKQGWTRLSAVQEMQTLRISSDCFTMGFCDNTFFILAYGDHTTGPIPVSASALDLQNTLNDLWTISPDTVIVTKEELSTEALYNVTFNSNREAKNRTEDLLIQSQDNATVTITRPQKATPPLTGTFDVEIFGRRVEGLPVDISAGDLQYALQGIPELGSSGLATVVNITGSGFGGGNVTVKTGDVDCYALNVTDTYITCRVGPASAGIYPVSLSFSGLGIARYQNGTSFNFTHLLGVTSIYPTTGSEAALHPDFQHDIFGFTGGAILTVLGYGLSIDTAVTIGTQPCNVTGAELTQLRCIVPAGSTGEQTVTVTTGEMTATSNESFTYDNTLMATITSVSPTLQQAQHSHNLRHKFEEQINGSSVLVGETECELLQWNNENITCMLPKLTPAVYDIRVRVGNQGYALTSAGVNTTIEFVLKVTGFSPPMGSLYGGTTITISGSGFSSITSENNVTLGFFSYRFTSPGVYYYSSGFIDSSNQKTLQGVVTVRPLEERPVGLQVSVAGIQASVNLASRQMSSSESACLATFNCVRNQLVFNDSSDGLFFTLLLCQSNCG</sequence>
<comment type="caution">
    <text evidence="4">The sequence shown here is derived from an EMBL/GenBank/DDBJ whole genome shotgun (WGS) entry which is preliminary data.</text>
</comment>
<dbReference type="EMBL" id="SOYY01000016">
    <property type="protein sequence ID" value="KAA0710213.1"/>
    <property type="molecule type" value="Genomic_DNA"/>
</dbReference>
<dbReference type="InterPro" id="IPR037524">
    <property type="entry name" value="PA14/GLEYA"/>
</dbReference>
<dbReference type="InterPro" id="IPR013783">
    <property type="entry name" value="Ig-like_fold"/>
</dbReference>
<dbReference type="PANTHER" id="PTHR46769:SF2">
    <property type="entry name" value="FIBROCYSTIN-L ISOFORM 2 PRECURSOR-RELATED"/>
    <property type="match status" value="1"/>
</dbReference>
<feature type="signal peptide" evidence="2">
    <location>
        <begin position="1"/>
        <end position="27"/>
    </location>
</feature>
<evidence type="ECO:0000256" key="2">
    <source>
        <dbReference type="SAM" id="SignalP"/>
    </source>
</evidence>
<feature type="domain" description="PA14" evidence="3">
    <location>
        <begin position="186"/>
        <end position="321"/>
    </location>
</feature>
<evidence type="ECO:0000256" key="1">
    <source>
        <dbReference type="ARBA" id="ARBA00022729"/>
    </source>
</evidence>
<protein>
    <submittedName>
        <fullName evidence="4">Fibrocystin-L Polycystic kidney and hepatic disease 1-like protein 1</fullName>
    </submittedName>
</protein>
<dbReference type="Proteomes" id="UP000324632">
    <property type="component" value="Chromosome 16"/>
</dbReference>
<dbReference type="InterPro" id="IPR052387">
    <property type="entry name" value="Fibrocystin"/>
</dbReference>
<evidence type="ECO:0000313" key="4">
    <source>
        <dbReference type="EMBL" id="KAA0710213.1"/>
    </source>
</evidence>
<keyword evidence="1 2" id="KW-0732">Signal</keyword>
<organism evidence="4 5">
    <name type="scientific">Triplophysa tibetana</name>
    <dbReference type="NCBI Taxonomy" id="1572043"/>
    <lineage>
        <taxon>Eukaryota</taxon>
        <taxon>Metazoa</taxon>
        <taxon>Chordata</taxon>
        <taxon>Craniata</taxon>
        <taxon>Vertebrata</taxon>
        <taxon>Euteleostomi</taxon>
        <taxon>Actinopterygii</taxon>
        <taxon>Neopterygii</taxon>
        <taxon>Teleostei</taxon>
        <taxon>Ostariophysi</taxon>
        <taxon>Cypriniformes</taxon>
        <taxon>Nemacheilidae</taxon>
        <taxon>Triplophysa</taxon>
    </lineage>
</organism>
<dbReference type="SUPFAM" id="SSF56988">
    <property type="entry name" value="Anthrax protective antigen"/>
    <property type="match status" value="1"/>
</dbReference>
<accession>A0A5A9NL98</accession>
<dbReference type="CDD" id="cd00102">
    <property type="entry name" value="IPT"/>
    <property type="match status" value="1"/>
</dbReference>
<dbReference type="Pfam" id="PF01833">
    <property type="entry name" value="TIG"/>
    <property type="match status" value="5"/>
</dbReference>